<evidence type="ECO:0000256" key="1">
    <source>
        <dbReference type="ARBA" id="ARBA00006174"/>
    </source>
</evidence>
<dbReference type="SUPFAM" id="SSF103378">
    <property type="entry name" value="2-methylcitrate dehydratase PrpD"/>
    <property type="match status" value="1"/>
</dbReference>
<dbReference type="InterPro" id="IPR005656">
    <property type="entry name" value="MmgE_PrpD"/>
</dbReference>
<evidence type="ECO:0000259" key="3">
    <source>
        <dbReference type="Pfam" id="PF19305"/>
    </source>
</evidence>
<dbReference type="PANTHER" id="PTHR16943">
    <property type="entry name" value="2-METHYLCITRATE DEHYDRATASE-RELATED"/>
    <property type="match status" value="1"/>
</dbReference>
<gene>
    <name evidence="4" type="ORF">BJN34_09015</name>
</gene>
<dbReference type="InterPro" id="IPR042183">
    <property type="entry name" value="MmgE/PrpD_sf_1"/>
</dbReference>
<dbReference type="InterPro" id="IPR036148">
    <property type="entry name" value="MmgE/PrpD_sf"/>
</dbReference>
<dbReference type="Gene3D" id="1.10.4100.10">
    <property type="entry name" value="2-methylcitrate dehydratase PrpD"/>
    <property type="match status" value="1"/>
</dbReference>
<accession>A0A1U9UN55</accession>
<dbReference type="Pfam" id="PF03972">
    <property type="entry name" value="MmgE_PrpD_N"/>
    <property type="match status" value="1"/>
</dbReference>
<comment type="similarity">
    <text evidence="1">Belongs to the PrpD family.</text>
</comment>
<dbReference type="InterPro" id="IPR045337">
    <property type="entry name" value="MmgE_PrpD_C"/>
</dbReference>
<dbReference type="PANTHER" id="PTHR16943:SF8">
    <property type="entry name" value="2-METHYLCITRATE DEHYDRATASE"/>
    <property type="match status" value="1"/>
</dbReference>
<feature type="domain" description="MmgE/PrpD N-terminal" evidence="2">
    <location>
        <begin position="13"/>
        <end position="247"/>
    </location>
</feature>
<dbReference type="InterPro" id="IPR045336">
    <property type="entry name" value="MmgE_PrpD_N"/>
</dbReference>
<dbReference type="Proteomes" id="UP000189627">
    <property type="component" value="Chromosome 1"/>
</dbReference>
<evidence type="ECO:0000313" key="4">
    <source>
        <dbReference type="EMBL" id="AQV94030.1"/>
    </source>
</evidence>
<protein>
    <submittedName>
        <fullName evidence="4">MmgE/PrpD family protein</fullName>
    </submittedName>
</protein>
<dbReference type="GO" id="GO:0016829">
    <property type="term" value="F:lyase activity"/>
    <property type="evidence" value="ECO:0007669"/>
    <property type="project" value="InterPro"/>
</dbReference>
<dbReference type="EMBL" id="CP017757">
    <property type="protein sequence ID" value="AQV94030.1"/>
    <property type="molecule type" value="Genomic_DNA"/>
</dbReference>
<evidence type="ECO:0000259" key="2">
    <source>
        <dbReference type="Pfam" id="PF03972"/>
    </source>
</evidence>
<organism evidence="4 5">
    <name type="scientific">Cupriavidus necator</name>
    <name type="common">Alcaligenes eutrophus</name>
    <name type="synonym">Ralstonia eutropha</name>
    <dbReference type="NCBI Taxonomy" id="106590"/>
    <lineage>
        <taxon>Bacteria</taxon>
        <taxon>Pseudomonadati</taxon>
        <taxon>Pseudomonadota</taxon>
        <taxon>Betaproteobacteria</taxon>
        <taxon>Burkholderiales</taxon>
        <taxon>Burkholderiaceae</taxon>
        <taxon>Cupriavidus</taxon>
    </lineage>
</organism>
<feature type="domain" description="MmgE/PrpD C-terminal" evidence="3">
    <location>
        <begin position="269"/>
        <end position="435"/>
    </location>
</feature>
<dbReference type="Gene3D" id="3.30.1330.120">
    <property type="entry name" value="2-methylcitrate dehydratase PrpD"/>
    <property type="match status" value="1"/>
</dbReference>
<dbReference type="OrthoDB" id="9797528at2"/>
<dbReference type="KEGG" id="cuh:BJN34_09015"/>
<dbReference type="PROSITE" id="PS51257">
    <property type="entry name" value="PROKAR_LIPOPROTEIN"/>
    <property type="match status" value="1"/>
</dbReference>
<reference evidence="5" key="1">
    <citation type="submission" date="2017-02" db="EMBL/GenBank/DDBJ databases">
        <title>Complete genome sequence of Cupriavidus necator strain NH9, a 3-chlorobenzoate degrader.</title>
        <authorList>
            <person name="Moriuchi R."/>
            <person name="Dohra H."/>
            <person name="Ogawa N."/>
        </authorList>
    </citation>
    <scope>NUCLEOTIDE SEQUENCE [LARGE SCALE GENOMIC DNA]</scope>
    <source>
        <strain evidence="5">NH9</strain>
    </source>
</reference>
<sequence length="449" mass="47173">MTRTIQDTHFTAQIASQACQRQWESMPADACERVAQCLLDWFGVALRGSTEPVAAILRQEAMLDGGNGVASIVGHPGKMTVLQAALVNGAASHALDFDDVHIHVGHPAVAILPALLALAEARGADGRSLAVAYLAGYEAACLVGAAIGEAHYDRGFHTTATIGIVGAAVACARLMALPEDGMRRAIGLAATQAAGLKVMFGTMAKPFHAGRAARDGLHAARLSAAGLSANASVLDGEYGFLSLLGDGTGRLPAVADGPLELRNNLFKYHAACYLTHAAIDAARRIAASPGYRACDIDSVIIAARASIDSVCNITAPTTGLEMKFSIRYAVAMALGGLDTGSPEAYADDQVAVVAALPFLPRVRVALNEKLPLTYSHVDVRLKSGQVISDSSDSNRPAIDLAGQRERLVAKFHGLAANHLDESRRRRFVAAVLSLEQCEDVGKLFRLIQP</sequence>
<dbReference type="AlphaFoldDB" id="A0A1U9UN55"/>
<name>A0A1U9UN55_CUPNE</name>
<dbReference type="Pfam" id="PF19305">
    <property type="entry name" value="MmgE_PrpD_C"/>
    <property type="match status" value="1"/>
</dbReference>
<dbReference type="InterPro" id="IPR042188">
    <property type="entry name" value="MmgE/PrpD_sf_2"/>
</dbReference>
<evidence type="ECO:0000313" key="5">
    <source>
        <dbReference type="Proteomes" id="UP000189627"/>
    </source>
</evidence>
<dbReference type="RefSeq" id="WP_078196318.1">
    <property type="nucleotide sequence ID" value="NZ_CP017757.2"/>
</dbReference>
<proteinExistence type="inferred from homology"/>